<keyword evidence="2" id="KW-0812">Transmembrane</keyword>
<dbReference type="KEGG" id="alim:106519475"/>
<feature type="region of interest" description="Disordered" evidence="1">
    <location>
        <begin position="102"/>
        <end position="146"/>
    </location>
</feature>
<feature type="compositionally biased region" description="Low complexity" evidence="1">
    <location>
        <begin position="197"/>
        <end position="206"/>
    </location>
</feature>
<accession>A0A2I4BFW6</accession>
<feature type="transmembrane region" description="Helical" evidence="2">
    <location>
        <begin position="247"/>
        <end position="269"/>
    </location>
</feature>
<evidence type="ECO:0000256" key="1">
    <source>
        <dbReference type="SAM" id="MobiDB-lite"/>
    </source>
</evidence>
<evidence type="ECO:0000313" key="3">
    <source>
        <dbReference type="Proteomes" id="UP000192220"/>
    </source>
</evidence>
<sequence>MDNSASNKGHISFSTWVTPTSWPTTSAQGVVVNPRTNSQHLGLNLSDQQPLYNHPQGSNQSCTTNLSTMSSDTNRQNTAPHTLSNLILHNTSIPAASQLMSFSQQTPHTSSMRGSTSRGKTVSPEPLPQPNQGPQPCSSQHFPPLPANVPYKTFPAQLLGQAVPDQDQSVNFPSCGLNMSEDAFGGSSGESTGVDGSSQSYNSSTSQEHPQWPSSSGSNGASSESTSTIEVNKQPSVEVNILPLLRFLPSNTTLAVFPSKFLVFVFVFFSKKS</sequence>
<feature type="compositionally biased region" description="Low complexity" evidence="1">
    <location>
        <begin position="214"/>
        <end position="228"/>
    </location>
</feature>
<evidence type="ECO:0000313" key="4">
    <source>
        <dbReference type="RefSeq" id="XP_013866631.1"/>
    </source>
</evidence>
<keyword evidence="2" id="KW-1133">Transmembrane helix</keyword>
<reference evidence="4" key="1">
    <citation type="submission" date="2025-08" db="UniProtKB">
        <authorList>
            <consortium name="RefSeq"/>
        </authorList>
    </citation>
    <scope>IDENTIFICATION</scope>
    <source>
        <strain evidence="4">Quisiro</strain>
        <tissue evidence="4">Liver</tissue>
    </source>
</reference>
<keyword evidence="2" id="KW-0472">Membrane</keyword>
<proteinExistence type="predicted"/>
<evidence type="ECO:0000256" key="2">
    <source>
        <dbReference type="SAM" id="Phobius"/>
    </source>
</evidence>
<dbReference type="InParanoid" id="A0A2I4BFW6"/>
<protein>
    <submittedName>
        <fullName evidence="4">Uncharacterized protein LOC106519475 isoform X1</fullName>
    </submittedName>
</protein>
<dbReference type="AlphaFoldDB" id="A0A2I4BFW6"/>
<feature type="region of interest" description="Disordered" evidence="1">
    <location>
        <begin position="181"/>
        <end position="230"/>
    </location>
</feature>
<gene>
    <name evidence="4" type="primary">LOC106519475</name>
</gene>
<keyword evidence="3" id="KW-1185">Reference proteome</keyword>
<dbReference type="RefSeq" id="XP_013866631.1">
    <property type="nucleotide sequence ID" value="XM_014011177.1"/>
</dbReference>
<dbReference type="Proteomes" id="UP000192220">
    <property type="component" value="Unplaced"/>
</dbReference>
<feature type="region of interest" description="Disordered" evidence="1">
    <location>
        <begin position="38"/>
        <end position="79"/>
    </location>
</feature>
<dbReference type="GeneID" id="106519475"/>
<feature type="compositionally biased region" description="Polar residues" evidence="1">
    <location>
        <begin position="102"/>
        <end position="120"/>
    </location>
</feature>
<name>A0A2I4BFW6_AUSLI</name>
<organism evidence="3 4">
    <name type="scientific">Austrofundulus limnaeus</name>
    <name type="common">Annual killifish</name>
    <dbReference type="NCBI Taxonomy" id="52670"/>
    <lineage>
        <taxon>Eukaryota</taxon>
        <taxon>Metazoa</taxon>
        <taxon>Chordata</taxon>
        <taxon>Craniata</taxon>
        <taxon>Vertebrata</taxon>
        <taxon>Euteleostomi</taxon>
        <taxon>Actinopterygii</taxon>
        <taxon>Neopterygii</taxon>
        <taxon>Teleostei</taxon>
        <taxon>Neoteleostei</taxon>
        <taxon>Acanthomorphata</taxon>
        <taxon>Ovalentaria</taxon>
        <taxon>Atherinomorphae</taxon>
        <taxon>Cyprinodontiformes</taxon>
        <taxon>Rivulidae</taxon>
        <taxon>Austrofundulus</taxon>
    </lineage>
</organism>